<dbReference type="Pfam" id="PF02330">
    <property type="entry name" value="MAM33"/>
    <property type="match status" value="1"/>
</dbReference>
<dbReference type="SUPFAM" id="SSF54529">
    <property type="entry name" value="Mitochondrial glycoprotein MAM33-like"/>
    <property type="match status" value="1"/>
</dbReference>
<feature type="region of interest" description="Disordered" evidence="1">
    <location>
        <begin position="53"/>
        <end position="72"/>
    </location>
</feature>
<dbReference type="PANTHER" id="PTHR10826">
    <property type="entry name" value="COMPLEMENT COMPONENT 1"/>
    <property type="match status" value="1"/>
</dbReference>
<reference evidence="3" key="1">
    <citation type="submission" date="2024-07" db="EMBL/GenBank/DDBJ databases">
        <title>Two chromosome-level genome assemblies of Korean endemic species Abeliophyllum distichum and Forsythia ovata (Oleaceae).</title>
        <authorList>
            <person name="Jang H."/>
        </authorList>
    </citation>
    <scope>NUCLEOTIDE SEQUENCE [LARGE SCALE GENOMIC DNA]</scope>
</reference>
<dbReference type="InterPro" id="IPR036561">
    <property type="entry name" value="MAM33_sf"/>
</dbReference>
<gene>
    <name evidence="2" type="ORF">Adt_40004</name>
</gene>
<accession>A0ABD1Q6P2</accession>
<sequence length="261" mass="30005">MTRALVHGWRRSQIFQKFASSCCYNITKNREKEHLIKPISCFSLSQCREAHNTSRKSRSAAPQIQTQGQTKPYSPFESKILGLVKDEIQYQSDYAPPHQPAAKFEGFMVEDRPGEQWVTLRGKSAEGENIKIEATMFDGSASAPKSGDESTGEEVQLHISLLVDIWKGEQSDLLEFVCSAWPDALEIQKVYIFRHGGLQTRPYMGPNIKDMSTKLHNGFYEFLKTRGVNDNLSKFLHEYMMNKDRIELIQWLQKVQSFFEN</sequence>
<dbReference type="FunFam" id="3.10.280.10:FF:000003">
    <property type="entry name" value="Mitochondrial glycoprotein"/>
    <property type="match status" value="1"/>
</dbReference>
<dbReference type="EMBL" id="JBFOLK010000012">
    <property type="protein sequence ID" value="KAL2471868.1"/>
    <property type="molecule type" value="Genomic_DNA"/>
</dbReference>
<dbReference type="Proteomes" id="UP001604336">
    <property type="component" value="Unassembled WGS sequence"/>
</dbReference>
<dbReference type="Gene3D" id="3.10.280.10">
    <property type="entry name" value="Mitochondrial glycoprotein"/>
    <property type="match status" value="1"/>
</dbReference>
<evidence type="ECO:0000313" key="2">
    <source>
        <dbReference type="EMBL" id="KAL2471868.1"/>
    </source>
</evidence>
<evidence type="ECO:0000313" key="3">
    <source>
        <dbReference type="Proteomes" id="UP001604336"/>
    </source>
</evidence>
<dbReference type="PANTHER" id="PTHR10826:SF14">
    <property type="entry name" value="MITOCHONDRIAL GLYCOPROTEIN FAMILY PROTEIN"/>
    <property type="match status" value="1"/>
</dbReference>
<organism evidence="2 3">
    <name type="scientific">Abeliophyllum distichum</name>
    <dbReference type="NCBI Taxonomy" id="126358"/>
    <lineage>
        <taxon>Eukaryota</taxon>
        <taxon>Viridiplantae</taxon>
        <taxon>Streptophyta</taxon>
        <taxon>Embryophyta</taxon>
        <taxon>Tracheophyta</taxon>
        <taxon>Spermatophyta</taxon>
        <taxon>Magnoliopsida</taxon>
        <taxon>eudicotyledons</taxon>
        <taxon>Gunneridae</taxon>
        <taxon>Pentapetalae</taxon>
        <taxon>asterids</taxon>
        <taxon>lamiids</taxon>
        <taxon>Lamiales</taxon>
        <taxon>Oleaceae</taxon>
        <taxon>Forsythieae</taxon>
        <taxon>Abeliophyllum</taxon>
    </lineage>
</organism>
<dbReference type="AlphaFoldDB" id="A0ABD1Q6P2"/>
<keyword evidence="3" id="KW-1185">Reference proteome</keyword>
<name>A0ABD1Q6P2_9LAMI</name>
<evidence type="ECO:0000256" key="1">
    <source>
        <dbReference type="SAM" id="MobiDB-lite"/>
    </source>
</evidence>
<feature type="compositionally biased region" description="Polar residues" evidence="1">
    <location>
        <begin position="60"/>
        <end position="72"/>
    </location>
</feature>
<dbReference type="InterPro" id="IPR003428">
    <property type="entry name" value="MAM33"/>
</dbReference>
<comment type="caution">
    <text evidence="2">The sequence shown here is derived from an EMBL/GenBank/DDBJ whole genome shotgun (WGS) entry which is preliminary data.</text>
</comment>
<proteinExistence type="predicted"/>
<protein>
    <submittedName>
        <fullName evidence="2">Mitochondrial glycoprotein family protein</fullName>
    </submittedName>
</protein>